<dbReference type="AlphaFoldDB" id="A0A6F8THA5"/>
<name>A0A6F8THA5_ACIBA</name>
<protein>
    <submittedName>
        <fullName evidence="1">Uncharacterized protein</fullName>
    </submittedName>
</protein>
<gene>
    <name evidence="1" type="ORF">ATCC19606_26830</name>
</gene>
<sequence>MYTGTGLADRWNENPINEVISNIFDRFIIFMVDDIQCYYFCDLYKMALCRSSTPGDVKPL</sequence>
<reference evidence="1" key="1">
    <citation type="submission" date="2020-03" db="EMBL/GenBank/DDBJ databases">
        <title>Complete genome sequence of Acinetobacter baumannii ATCC19606T, which is a model strain for tolerization of antimicrobial agents.</title>
        <authorList>
            <person name="Tsubouchi T."/>
            <person name="Suzuki M."/>
            <person name="Niki M."/>
            <person name="Oinuma K."/>
            <person name="Niki M."/>
            <person name="Shibayama K."/>
            <person name="Kakeya H."/>
            <person name="Kaneko Y."/>
        </authorList>
    </citation>
    <scope>NUCLEOTIDE SEQUENCE</scope>
    <source>
        <strain evidence="1">ATCC19606</strain>
    </source>
</reference>
<accession>A0A6F8THA5</accession>
<evidence type="ECO:0000313" key="1">
    <source>
        <dbReference type="EMBL" id="BCB00348.1"/>
    </source>
</evidence>
<proteinExistence type="predicted"/>
<dbReference type="EMBL" id="AP022836">
    <property type="protein sequence ID" value="BCB00348.1"/>
    <property type="molecule type" value="Genomic_DNA"/>
</dbReference>
<organism evidence="1">
    <name type="scientific">Acinetobacter baumannii</name>
    <dbReference type="NCBI Taxonomy" id="470"/>
    <lineage>
        <taxon>Bacteria</taxon>
        <taxon>Pseudomonadati</taxon>
        <taxon>Pseudomonadota</taxon>
        <taxon>Gammaproteobacteria</taxon>
        <taxon>Moraxellales</taxon>
        <taxon>Moraxellaceae</taxon>
        <taxon>Acinetobacter</taxon>
        <taxon>Acinetobacter calcoaceticus/baumannii complex</taxon>
    </lineage>
</organism>